<dbReference type="PRINTS" id="PR01270">
    <property type="entry name" value="HDASUPER"/>
</dbReference>
<dbReference type="InterPro" id="IPR023696">
    <property type="entry name" value="Ureohydrolase_dom_sf"/>
</dbReference>
<keyword evidence="4" id="KW-0804">Transcription</keyword>
<name>A0ABR2IMU1_9EUKA</name>
<evidence type="ECO:0000259" key="5">
    <source>
        <dbReference type="Pfam" id="PF00850"/>
    </source>
</evidence>
<dbReference type="InterPro" id="IPR023801">
    <property type="entry name" value="His_deacetylse_dom"/>
</dbReference>
<evidence type="ECO:0000256" key="1">
    <source>
        <dbReference type="ARBA" id="ARBA00012111"/>
    </source>
</evidence>
<dbReference type="EC" id="3.5.1.98" evidence="1 4"/>
<keyword evidence="4" id="KW-0539">Nucleus</keyword>
<keyword evidence="7" id="KW-1185">Reference proteome</keyword>
<gene>
    <name evidence="6" type="ORF">M9Y10_009189</name>
</gene>
<dbReference type="SUPFAM" id="SSF52768">
    <property type="entry name" value="Arginase/deacetylase"/>
    <property type="match status" value="1"/>
</dbReference>
<proteinExistence type="inferred from homology"/>
<evidence type="ECO:0000256" key="4">
    <source>
        <dbReference type="PIRNR" id="PIRNR037913"/>
    </source>
</evidence>
<dbReference type="InterPro" id="IPR000286">
    <property type="entry name" value="HDACs"/>
</dbReference>
<comment type="subcellular location">
    <subcellularLocation>
        <location evidence="4">Nucleus</location>
    </subcellularLocation>
</comment>
<evidence type="ECO:0000256" key="2">
    <source>
        <dbReference type="ARBA" id="ARBA00022801"/>
    </source>
</evidence>
<protein>
    <recommendedName>
        <fullName evidence="1 4">Histone deacetylase</fullName>
        <ecNumber evidence="1 4">3.5.1.98</ecNumber>
    </recommendedName>
</protein>
<dbReference type="PIRSF" id="PIRSF037913">
    <property type="entry name" value="His_deacetylse_1"/>
    <property type="match status" value="1"/>
</dbReference>
<comment type="caution">
    <text evidence="6">The sequence shown here is derived from an EMBL/GenBank/DDBJ whole genome shotgun (WGS) entry which is preliminary data.</text>
</comment>
<dbReference type="InterPro" id="IPR003084">
    <property type="entry name" value="HDAC_I/II"/>
</dbReference>
<comment type="similarity">
    <text evidence="4">Belongs to the histone deacetylase family. HD Type 1 subfamily.</text>
</comment>
<dbReference type="Gene3D" id="3.40.800.20">
    <property type="entry name" value="Histone deacetylase domain"/>
    <property type="match status" value="1"/>
</dbReference>
<evidence type="ECO:0000313" key="6">
    <source>
        <dbReference type="EMBL" id="KAK8866230.1"/>
    </source>
</evidence>
<reference evidence="6 7" key="1">
    <citation type="submission" date="2024-04" db="EMBL/GenBank/DDBJ databases">
        <title>Tritrichomonas musculus Genome.</title>
        <authorList>
            <person name="Alves-Ferreira E."/>
            <person name="Grigg M."/>
            <person name="Lorenzi H."/>
            <person name="Galac M."/>
        </authorList>
    </citation>
    <scope>NUCLEOTIDE SEQUENCE [LARGE SCALE GENOMIC DNA]</scope>
    <source>
        <strain evidence="6 7">EAF2021</strain>
    </source>
</reference>
<dbReference type="EMBL" id="JAPFFF010000015">
    <property type="protein sequence ID" value="KAK8866230.1"/>
    <property type="molecule type" value="Genomic_DNA"/>
</dbReference>
<keyword evidence="2 4" id="KW-0378">Hydrolase</keyword>
<feature type="domain" description="Histone deacetylase" evidence="5">
    <location>
        <begin position="26"/>
        <end position="316"/>
    </location>
</feature>
<evidence type="ECO:0000256" key="3">
    <source>
        <dbReference type="ARBA" id="ARBA00022853"/>
    </source>
</evidence>
<organism evidence="6 7">
    <name type="scientific">Tritrichomonas musculus</name>
    <dbReference type="NCBI Taxonomy" id="1915356"/>
    <lineage>
        <taxon>Eukaryota</taxon>
        <taxon>Metamonada</taxon>
        <taxon>Parabasalia</taxon>
        <taxon>Tritrichomonadida</taxon>
        <taxon>Tritrichomonadidae</taxon>
        <taxon>Tritrichomonas</taxon>
    </lineage>
</organism>
<comment type="catalytic activity">
    <reaction evidence="4">
        <text>N(6)-acetyl-L-lysyl-[histone] + H2O = L-lysyl-[histone] + acetate</text>
        <dbReference type="Rhea" id="RHEA:58196"/>
        <dbReference type="Rhea" id="RHEA-COMP:9845"/>
        <dbReference type="Rhea" id="RHEA-COMP:11338"/>
        <dbReference type="ChEBI" id="CHEBI:15377"/>
        <dbReference type="ChEBI" id="CHEBI:29969"/>
        <dbReference type="ChEBI" id="CHEBI:30089"/>
        <dbReference type="ChEBI" id="CHEBI:61930"/>
        <dbReference type="EC" id="3.5.1.98"/>
    </reaction>
</comment>
<sequence>MEVVRNNKIAYFYDEDVGNFFYAPNHPMKPHRIRMAHNLILAYDLHKKMRCLRPIRATATDMTRFHTDEYIQFLQMATPDSTQNQPGLSEKFNVGEDSPVFDGLFEFCQISAGGSISAARELNSGRAEIAINWAGGLHHAKKSEASGFCYVADCVLGILELLERYERVMYIDIDIHHGDGVEEAFYTTDRVLTVSFHKYGDFFPGTGHVEDVGVGRGKHYAVNIPLKDGMDDESYRQLFQPIIRQLIEWYRPQAILLQCGSDSLTGDRLGCFNLTIKGHADCVRFVKSFGIPLLVAGGGGYTVRNVARCWAYETAVILDQEIADELPYNDYLGYYGPDYRLHLQPSNMENLNTPEELRDIYRKVVESIRHLPCAPSVQISSSNPDSLLDDSEDGDEDVFDEKLTDKYLTARLRLNTLTGDENDDEDL</sequence>
<keyword evidence="4" id="KW-0805">Transcription regulation</keyword>
<dbReference type="PANTHER" id="PTHR10625:SF10">
    <property type="entry name" value="HISTONE DEACETYLASE HDAC1"/>
    <property type="match status" value="1"/>
</dbReference>
<dbReference type="InterPro" id="IPR037138">
    <property type="entry name" value="His_deacetylse_dom_sf"/>
</dbReference>
<evidence type="ECO:0000313" key="7">
    <source>
        <dbReference type="Proteomes" id="UP001470230"/>
    </source>
</evidence>
<keyword evidence="3 4" id="KW-0156">Chromatin regulator</keyword>
<dbReference type="PANTHER" id="PTHR10625">
    <property type="entry name" value="HISTONE DEACETYLASE HDAC1-RELATED"/>
    <property type="match status" value="1"/>
</dbReference>
<dbReference type="PRINTS" id="PR01271">
    <property type="entry name" value="HISDACETLASE"/>
</dbReference>
<dbReference type="Proteomes" id="UP001470230">
    <property type="component" value="Unassembled WGS sequence"/>
</dbReference>
<dbReference type="Pfam" id="PF00850">
    <property type="entry name" value="Hist_deacetyl"/>
    <property type="match status" value="1"/>
</dbReference>
<accession>A0ABR2IMU1</accession>